<feature type="region of interest" description="Disordered" evidence="1">
    <location>
        <begin position="428"/>
        <end position="448"/>
    </location>
</feature>
<dbReference type="SUPFAM" id="SSF51703">
    <property type="entry name" value="Cobalamin (vitamin B12)-dependent enzymes"/>
    <property type="match status" value="1"/>
</dbReference>
<reference evidence="3 4" key="1">
    <citation type="submission" date="2018-06" db="EMBL/GenBank/DDBJ databases">
        <title>Genomic Encyclopedia of Archaeal and Bacterial Type Strains, Phase II (KMG-II): from individual species to whole genera.</title>
        <authorList>
            <person name="Goeker M."/>
        </authorList>
    </citation>
    <scope>NUCLEOTIDE SEQUENCE [LARGE SCALE GENOMIC DNA]</scope>
    <source>
        <strain evidence="3 4">DSM 21851</strain>
    </source>
</reference>
<evidence type="ECO:0000313" key="4">
    <source>
        <dbReference type="Proteomes" id="UP000248790"/>
    </source>
</evidence>
<name>A0A327X7D2_LARAB</name>
<gene>
    <name evidence="3" type="ORF">LX87_01172</name>
</gene>
<dbReference type="Gene3D" id="3.20.20.240">
    <property type="entry name" value="Methylmalonyl-CoA mutase"/>
    <property type="match status" value="1"/>
</dbReference>
<comment type="caution">
    <text evidence="3">The sequence shown here is derived from an EMBL/GenBank/DDBJ whole genome shotgun (WGS) entry which is preliminary data.</text>
</comment>
<sequence>MPDLNLEALFPPVSKAQWTQQVVADLKGKPFESLKRMSPEGFEREPFYTAEDRDRLPLATDPIIANQSPGWLNVPRIQFHSVSDTNTVLRDALAKGADGLLLDLTSFNMAELDWKRLLNGLKLSETPVWFQTDGPAETLVAPLLELLPYQLKGGIIAEPFSPYLRSGAPPGESLAQLAEATRRTLDSPQFRTITVSSHVFHNAGANATQELAFLLNTAVDLYDSLTDAGLSVESLLSKTMLSVSVGTSYFTEIAKLRALRVLWQRLISGYQSSSIVHSLFLHGQTSTFHDATATPYTNLLRGTTEAMAAVIGGCDALTVHPYDTVFGEPNAFSSRIARNISILLKEEAHLDKTLDPAAGSYYLETLTHQLAESAWALFLAVENRGGLQKAFEQGFIQNEIETAYQANVEAVRNGRVLVGVTKFRMDEESAATPIRQPDDSSTSTVQVLPERRLAAPFE</sequence>
<evidence type="ECO:0000313" key="3">
    <source>
        <dbReference type="EMBL" id="RAK03050.1"/>
    </source>
</evidence>
<dbReference type="EMBL" id="QLMC01000001">
    <property type="protein sequence ID" value="RAK03050.1"/>
    <property type="molecule type" value="Genomic_DNA"/>
</dbReference>
<dbReference type="Proteomes" id="UP000248790">
    <property type="component" value="Unassembled WGS sequence"/>
</dbReference>
<dbReference type="InterPro" id="IPR016176">
    <property type="entry name" value="Cbl-dep_enz_cat"/>
</dbReference>
<dbReference type="InterPro" id="IPR006099">
    <property type="entry name" value="MeMalonylCoA_mutase_a/b_cat"/>
</dbReference>
<dbReference type="PANTHER" id="PTHR48101:SF1">
    <property type="entry name" value="METHYLMALONYL-COA MUTASE, LARGE SUBUNIT"/>
    <property type="match status" value="1"/>
</dbReference>
<dbReference type="RefSeq" id="WP_229310554.1">
    <property type="nucleotide sequence ID" value="NZ_QLMC01000001.1"/>
</dbReference>
<dbReference type="AlphaFoldDB" id="A0A327X7D2"/>
<dbReference type="GO" id="GO:0016866">
    <property type="term" value="F:intramolecular transferase activity"/>
    <property type="evidence" value="ECO:0007669"/>
    <property type="project" value="InterPro"/>
</dbReference>
<accession>A0A327X7D2</accession>
<evidence type="ECO:0000256" key="1">
    <source>
        <dbReference type="SAM" id="MobiDB-lite"/>
    </source>
</evidence>
<dbReference type="GO" id="GO:0031419">
    <property type="term" value="F:cobalamin binding"/>
    <property type="evidence" value="ECO:0007669"/>
    <property type="project" value="InterPro"/>
</dbReference>
<keyword evidence="4" id="KW-1185">Reference proteome</keyword>
<evidence type="ECO:0000259" key="2">
    <source>
        <dbReference type="Pfam" id="PF01642"/>
    </source>
</evidence>
<organism evidence="3 4">
    <name type="scientific">Larkinella arboricola</name>
    <dbReference type="NCBI Taxonomy" id="643671"/>
    <lineage>
        <taxon>Bacteria</taxon>
        <taxon>Pseudomonadati</taxon>
        <taxon>Bacteroidota</taxon>
        <taxon>Cytophagia</taxon>
        <taxon>Cytophagales</taxon>
        <taxon>Spirosomataceae</taxon>
        <taxon>Larkinella</taxon>
    </lineage>
</organism>
<proteinExistence type="predicted"/>
<dbReference type="PANTHER" id="PTHR48101">
    <property type="entry name" value="METHYLMALONYL-COA MUTASE, MITOCHONDRIAL-RELATED"/>
    <property type="match status" value="1"/>
</dbReference>
<protein>
    <submittedName>
        <fullName evidence="3">Methylmalonyl-CoA mutase</fullName>
    </submittedName>
</protein>
<feature type="domain" description="Methylmalonyl-CoA mutase alpha/beta chain catalytic" evidence="2">
    <location>
        <begin position="113"/>
        <end position="446"/>
    </location>
</feature>
<dbReference type="Pfam" id="PF01642">
    <property type="entry name" value="MM_CoA_mutase"/>
    <property type="match status" value="1"/>
</dbReference>